<feature type="compositionally biased region" description="Low complexity" evidence="1">
    <location>
        <begin position="335"/>
        <end position="352"/>
    </location>
</feature>
<proteinExistence type="predicted"/>
<dbReference type="GO" id="GO:0016301">
    <property type="term" value="F:kinase activity"/>
    <property type="evidence" value="ECO:0007669"/>
    <property type="project" value="UniProtKB-KW"/>
</dbReference>
<feature type="domain" description="Reverse transcriptase" evidence="2">
    <location>
        <begin position="784"/>
        <end position="1063"/>
    </location>
</feature>
<evidence type="ECO:0000313" key="3">
    <source>
        <dbReference type="EMBL" id="MCH79613.1"/>
    </source>
</evidence>
<dbReference type="EMBL" id="LXQA010000227">
    <property type="protein sequence ID" value="MCH79613.1"/>
    <property type="molecule type" value="Genomic_DNA"/>
</dbReference>
<evidence type="ECO:0000259" key="2">
    <source>
        <dbReference type="PROSITE" id="PS50878"/>
    </source>
</evidence>
<dbReference type="Proteomes" id="UP000265520">
    <property type="component" value="Unassembled WGS sequence"/>
</dbReference>
<dbReference type="Gene3D" id="3.60.10.10">
    <property type="entry name" value="Endonuclease/exonuclease/phosphatase"/>
    <property type="match status" value="1"/>
</dbReference>
<dbReference type="SUPFAM" id="SSF56219">
    <property type="entry name" value="DNase I-like"/>
    <property type="match status" value="1"/>
</dbReference>
<dbReference type="InterPro" id="IPR000477">
    <property type="entry name" value="RT_dom"/>
</dbReference>
<dbReference type="PANTHER" id="PTHR33116:SF78">
    <property type="entry name" value="OS12G0587133 PROTEIN"/>
    <property type="match status" value="1"/>
</dbReference>
<evidence type="ECO:0000256" key="1">
    <source>
        <dbReference type="SAM" id="MobiDB-lite"/>
    </source>
</evidence>
<evidence type="ECO:0000313" key="4">
    <source>
        <dbReference type="Proteomes" id="UP000265520"/>
    </source>
</evidence>
<keyword evidence="3" id="KW-0418">Kinase</keyword>
<reference evidence="3 4" key="1">
    <citation type="journal article" date="2018" name="Front. Plant Sci.">
        <title>Red Clover (Trifolium pratense) and Zigzag Clover (T. medium) - A Picture of Genomic Similarities and Differences.</title>
        <authorList>
            <person name="Dluhosova J."/>
            <person name="Istvanek J."/>
            <person name="Nedelnik J."/>
            <person name="Repkova J."/>
        </authorList>
    </citation>
    <scope>NUCLEOTIDE SEQUENCE [LARGE SCALE GENOMIC DNA]</scope>
    <source>
        <strain evidence="4">cv. 10/8</strain>
        <tissue evidence="3">Leaf</tissue>
    </source>
</reference>
<name>A0A392LXD1_9FABA</name>
<feature type="non-terminal residue" evidence="3">
    <location>
        <position position="1498"/>
    </location>
</feature>
<accession>A0A392LXD1</accession>
<dbReference type="PROSITE" id="PS50878">
    <property type="entry name" value="RT_POL"/>
    <property type="match status" value="1"/>
</dbReference>
<keyword evidence="3" id="KW-0808">Transferase</keyword>
<dbReference type="InterPro" id="IPR026960">
    <property type="entry name" value="RVT-Znf"/>
</dbReference>
<keyword evidence="4" id="KW-1185">Reference proteome</keyword>
<gene>
    <name evidence="3" type="ORF">A2U01_0000366</name>
</gene>
<dbReference type="Pfam" id="PF03372">
    <property type="entry name" value="Exo_endo_phos"/>
    <property type="match status" value="1"/>
</dbReference>
<comment type="caution">
    <text evidence="3">The sequence shown here is derived from an EMBL/GenBank/DDBJ whole genome shotgun (WGS) entry which is preliminary data.</text>
</comment>
<feature type="region of interest" description="Disordered" evidence="1">
    <location>
        <begin position="328"/>
        <end position="352"/>
    </location>
</feature>
<dbReference type="CDD" id="cd01650">
    <property type="entry name" value="RT_nLTR_like"/>
    <property type="match status" value="1"/>
</dbReference>
<dbReference type="InterPro" id="IPR043502">
    <property type="entry name" value="DNA/RNA_pol_sf"/>
</dbReference>
<dbReference type="InterPro" id="IPR005135">
    <property type="entry name" value="Endo/exonuclease/phosphatase"/>
</dbReference>
<dbReference type="InterPro" id="IPR036691">
    <property type="entry name" value="Endo/exonu/phosph_ase_sf"/>
</dbReference>
<dbReference type="PANTHER" id="PTHR33116">
    <property type="entry name" value="REVERSE TRANSCRIPTASE ZINC-BINDING DOMAIN-CONTAINING PROTEIN-RELATED-RELATED"/>
    <property type="match status" value="1"/>
</dbReference>
<dbReference type="Pfam" id="PF13966">
    <property type="entry name" value="zf-RVT"/>
    <property type="match status" value="1"/>
</dbReference>
<organism evidence="3 4">
    <name type="scientific">Trifolium medium</name>
    <dbReference type="NCBI Taxonomy" id="97028"/>
    <lineage>
        <taxon>Eukaryota</taxon>
        <taxon>Viridiplantae</taxon>
        <taxon>Streptophyta</taxon>
        <taxon>Embryophyta</taxon>
        <taxon>Tracheophyta</taxon>
        <taxon>Spermatophyta</taxon>
        <taxon>Magnoliopsida</taxon>
        <taxon>eudicotyledons</taxon>
        <taxon>Gunneridae</taxon>
        <taxon>Pentapetalae</taxon>
        <taxon>rosids</taxon>
        <taxon>fabids</taxon>
        <taxon>Fabales</taxon>
        <taxon>Fabaceae</taxon>
        <taxon>Papilionoideae</taxon>
        <taxon>50 kb inversion clade</taxon>
        <taxon>NPAAA clade</taxon>
        <taxon>Hologalegina</taxon>
        <taxon>IRL clade</taxon>
        <taxon>Trifolieae</taxon>
        <taxon>Trifolium</taxon>
    </lineage>
</organism>
<keyword evidence="3" id="KW-0675">Receptor</keyword>
<dbReference type="SUPFAM" id="SSF56672">
    <property type="entry name" value="DNA/RNA polymerases"/>
    <property type="match status" value="1"/>
</dbReference>
<protein>
    <submittedName>
        <fullName evidence="3">Cysteine-rich receptor-like protein kinase</fullName>
    </submittedName>
</protein>
<sequence>MVVIDGAKQFFNHFFSLFARWDKKIIPFQRGAWLRLYGIPLHAWNETFFKLCVMDCGRFLRTDASALDRERFDYARVLVATSSLVILNEVACVLVDGVKVEVEVIEEWGFNVGEDACLFEREDDVQGSESEHLEDHHDIDHRHHVDDLVEKIKEGLDREKEPEVFAERLVADNVVMEKIIGDSNNVAVEHNGNDTEVVLIKKVGDVSFVDFSDDDATEAVPFEKLVADQAISTASYSDGGSVQNCNGSEVIITATVDEVGLSGSQQVLPVVSLQGGGKGEVVSRDSISGRRRLNASCPPGGVRPLMSGPWNRAEVLKILKKEVRKRRGRLENKNSVKSVHPSSSNSGSSSVSVNKDWEHWVVMHGNERVVKEDVRGIGKTIGVRYSGADSNMFQGWGTWSFYGCIMKILSWNVRGLGGMEKKKEVCDLVKEKNSLLLCIQETKLSICDDFLCASLWGNSPHGFSFRPSVGASGGLLILWDVVEMEVWYSVSLNHVLMLHGRFIKSNEDFYLFNVYAPCETIAKQELCQSLTGRLQLLNGQKNCVCGDFNAVRADEERHSVRQGVRNPDMHPFNQFIEDSCLFVIDKWNGLQVEGWGGFVLKEKLKLIKLALKEWHNSHSRNIPGKLASLKERLAALDSKGEDEDLTVDEIDELHSTSSAIHSLSRVNSSICWQQSRLNWLREGDANTQYFHSVLASRRRRNSLSSVTVDDARRMERPEVDGLQFSTLSLTEGGSLIKPFSVEEVKAAVWDCDSYKSPGPDGINFGFLKEFWNELQVDLMRFISEFHRNGKLTRGINSTFIALIPKVDSPQKLNDFRPISLVGSIYKILAKVLANRLRLVIGSVIGEAQSAFVKDRQILDGILIANEVVDEAKKYKKELLLFKVDFEKAYDSVEWDYLDTVMRKMSFPTLWRKWIKECVGTATASVLVNGCPTDEFPMERGLRQGDPLSPFLFLLAAEGLNVMMKAMVHSNLFTGYSVGAAAPRVVSHLQFADDTLLMGVKSWANVRALRAVLVLFEAVSGLKVNFHKSMLVGVNIAESWLAEAASMLGCVVGKVPFVYLGLAIGGDPRRLAFWNPVLTRIKAKLSGWKSRFLSYGGRLILLKSVLTYLPVYALSFFKAPPGIISSIEALLNNFFWGGSEDHRKVSWIRWKNVCLGNEYGGLGVRHLREFNVALLGKWCWRLLVDRGGLWYKVLAARYGESGGRLVAGDRRGSQWWREVARIRDGENSIEGGWFAESIVRRVGNGEDTLFWTNLWLCDEPLSVLYSHLFELSANKSSTIAAMSELGWGEGGAAWQCRRQLRVWEQEELAECRGFIDDIVLQTNITDKWLWRHETGGGYTVRSAYLLLTARDYHVVDTTATLIWHKQVPVKVSVLAWRLLRNRLPTKDNLVARHIIPVDSQLCASGCGGLETVHHMFLSCPVFAPLWHLVRAWIGVSTADPDSLQDHLTQFSYSAGGARARRLFLQLIWLCCIWVIWNERNNRVFKAREASLHQLLDKVK</sequence>
<dbReference type="Pfam" id="PF00078">
    <property type="entry name" value="RVT_1"/>
    <property type="match status" value="1"/>
</dbReference>